<evidence type="ECO:0000256" key="2">
    <source>
        <dbReference type="SAM" id="MobiDB-lite"/>
    </source>
</evidence>
<dbReference type="PROSITE" id="PS50076">
    <property type="entry name" value="DNAJ_2"/>
    <property type="match status" value="1"/>
</dbReference>
<proteinExistence type="predicted"/>
<feature type="region of interest" description="Disordered" evidence="2">
    <location>
        <begin position="339"/>
        <end position="389"/>
    </location>
</feature>
<dbReference type="CDD" id="cd06257">
    <property type="entry name" value="DnaJ"/>
    <property type="match status" value="1"/>
</dbReference>
<dbReference type="SMART" id="SM00028">
    <property type="entry name" value="TPR"/>
    <property type="match status" value="2"/>
</dbReference>
<evidence type="ECO:0000313" key="4">
    <source>
        <dbReference type="EMBL" id="MDG3494397.1"/>
    </source>
</evidence>
<dbReference type="EMBL" id="VBTY01000045">
    <property type="protein sequence ID" value="MDG3494397.1"/>
    <property type="molecule type" value="Genomic_DNA"/>
</dbReference>
<dbReference type="InterPro" id="IPR036869">
    <property type="entry name" value="J_dom_sf"/>
</dbReference>
<dbReference type="InterPro" id="IPR001623">
    <property type="entry name" value="DnaJ_domain"/>
</dbReference>
<dbReference type="Pfam" id="PF13181">
    <property type="entry name" value="TPR_8"/>
    <property type="match status" value="1"/>
</dbReference>
<dbReference type="Pfam" id="PF00226">
    <property type="entry name" value="DnaJ"/>
    <property type="match status" value="1"/>
</dbReference>
<feature type="compositionally biased region" description="Pro residues" evidence="2">
    <location>
        <begin position="193"/>
        <end position="210"/>
    </location>
</feature>
<evidence type="ECO:0000256" key="1">
    <source>
        <dbReference type="PROSITE-ProRule" id="PRU00339"/>
    </source>
</evidence>
<keyword evidence="5" id="KW-1185">Reference proteome</keyword>
<evidence type="ECO:0000313" key="5">
    <source>
        <dbReference type="Proteomes" id="UP001152872"/>
    </source>
</evidence>
<feature type="region of interest" description="Disordered" evidence="2">
    <location>
        <begin position="187"/>
        <end position="242"/>
    </location>
</feature>
<evidence type="ECO:0000259" key="3">
    <source>
        <dbReference type="PROSITE" id="PS50076"/>
    </source>
</evidence>
<dbReference type="RefSeq" id="WP_009626471.1">
    <property type="nucleotide sequence ID" value="NZ_VBTY01000045.1"/>
</dbReference>
<gene>
    <name evidence="4" type="ORF">FEV09_07480</name>
</gene>
<reference evidence="4" key="1">
    <citation type="submission" date="2019-05" db="EMBL/GenBank/DDBJ databases">
        <title>Whole genome sequencing of Pseudanabaena catenata USMAC16.</title>
        <authorList>
            <person name="Khan Z."/>
            <person name="Omar W.M."/>
            <person name="Convey P."/>
            <person name="Merican F."/>
            <person name="Najimudin N."/>
        </authorList>
    </citation>
    <scope>NUCLEOTIDE SEQUENCE</scope>
    <source>
        <strain evidence="4">USMAC16</strain>
    </source>
</reference>
<protein>
    <submittedName>
        <fullName evidence="4">DnaJ domain-containing protein</fullName>
    </submittedName>
</protein>
<dbReference type="Gene3D" id="1.25.40.10">
    <property type="entry name" value="Tetratricopeptide repeat domain"/>
    <property type="match status" value="1"/>
</dbReference>
<sequence>MNQPKQPRQQFIRIDRGISQFNHDYYAALGLPIISSPVYIRHVYLSIARILHPDVYGFAPEEKEVATQYLAKLVNPAYNVLMQEEERKAYQGIFQLLAKRLMQKSRNVPIHSKIACELMMAPSDGFYERAVSMIAKVQYQSLTNILEYTGQISELNLVYILYKEGYQYGAVNMPPVLAPMSATKNTSSYGAPNYPPPPIPQPQVIPPPKSIKPYTASYPAPPPKPSYANPSPYSYQPPINRQADSDDTVIQTRIEGNDNSAIADRLKICEIYMSQGDWKSALKDLREILQLDKNNSQCHAMLGVVYININQLQMAKMSLTRSLQLNPQEPLALKHMQEVNNPAPPSILPKNNKSTNPKPDAPVTPKSPLPPPQKRGWLSNLLGWADNDK</sequence>
<dbReference type="InterPro" id="IPR011990">
    <property type="entry name" value="TPR-like_helical_dom_sf"/>
</dbReference>
<dbReference type="Gene3D" id="1.10.287.110">
    <property type="entry name" value="DnaJ domain"/>
    <property type="match status" value="1"/>
</dbReference>
<comment type="caution">
    <text evidence="4">The sequence shown here is derived from an EMBL/GenBank/DDBJ whole genome shotgun (WGS) entry which is preliminary data.</text>
</comment>
<feature type="repeat" description="TPR" evidence="1">
    <location>
        <begin position="296"/>
        <end position="329"/>
    </location>
</feature>
<dbReference type="AlphaFoldDB" id="A0A9X4RHG5"/>
<feature type="compositionally biased region" description="Pro residues" evidence="2">
    <location>
        <begin position="359"/>
        <end position="373"/>
    </location>
</feature>
<dbReference type="InterPro" id="IPR019734">
    <property type="entry name" value="TPR_rpt"/>
</dbReference>
<accession>A0A9X4RHG5</accession>
<feature type="compositionally biased region" description="Low complexity" evidence="2">
    <location>
        <begin position="226"/>
        <end position="238"/>
    </location>
</feature>
<dbReference type="SMART" id="SM00271">
    <property type="entry name" value="DnaJ"/>
    <property type="match status" value="1"/>
</dbReference>
<name>A0A9X4RHG5_9CYAN</name>
<dbReference type="Proteomes" id="UP001152872">
    <property type="component" value="Unassembled WGS sequence"/>
</dbReference>
<dbReference type="SUPFAM" id="SSF46565">
    <property type="entry name" value="Chaperone J-domain"/>
    <property type="match status" value="1"/>
</dbReference>
<feature type="domain" description="J" evidence="3">
    <location>
        <begin position="24"/>
        <end position="94"/>
    </location>
</feature>
<keyword evidence="1" id="KW-0802">TPR repeat</keyword>
<dbReference type="PROSITE" id="PS50005">
    <property type="entry name" value="TPR"/>
    <property type="match status" value="1"/>
</dbReference>
<organism evidence="4 5">
    <name type="scientific">Pseudanabaena catenata USMAC16</name>
    <dbReference type="NCBI Taxonomy" id="1855837"/>
    <lineage>
        <taxon>Bacteria</taxon>
        <taxon>Bacillati</taxon>
        <taxon>Cyanobacteriota</taxon>
        <taxon>Cyanophyceae</taxon>
        <taxon>Pseudanabaenales</taxon>
        <taxon>Pseudanabaenaceae</taxon>
        <taxon>Pseudanabaena</taxon>
    </lineage>
</organism>
<dbReference type="SUPFAM" id="SSF48452">
    <property type="entry name" value="TPR-like"/>
    <property type="match status" value="1"/>
</dbReference>